<feature type="signal peptide" evidence="4">
    <location>
        <begin position="1"/>
        <end position="26"/>
    </location>
</feature>
<keyword evidence="6" id="KW-0969">Cilium</keyword>
<feature type="domain" description="SAF" evidence="5">
    <location>
        <begin position="118"/>
        <end position="180"/>
    </location>
</feature>
<dbReference type="Pfam" id="PF17656">
    <property type="entry name" value="ChapFlgA_N"/>
    <property type="match status" value="1"/>
</dbReference>
<keyword evidence="2 4" id="KW-0732">Signal</keyword>
<dbReference type="GO" id="GO:0042597">
    <property type="term" value="C:periplasmic space"/>
    <property type="evidence" value="ECO:0007669"/>
    <property type="project" value="UniProtKB-SubCell"/>
</dbReference>
<dbReference type="AlphaFoldDB" id="A0A193GK98"/>
<dbReference type="Pfam" id="PF13144">
    <property type="entry name" value="ChapFlgA"/>
    <property type="match status" value="1"/>
</dbReference>
<dbReference type="Gene3D" id="2.30.30.760">
    <property type="match status" value="1"/>
</dbReference>
<proteinExistence type="inferred from homology"/>
<evidence type="ECO:0000259" key="5">
    <source>
        <dbReference type="SMART" id="SM00858"/>
    </source>
</evidence>
<keyword evidence="7" id="KW-1185">Reference proteome</keyword>
<sequence>MTRRSLYPALALALAALGAPTQQAYAQARAGGAADAPQDPAAVQQVAEDYLRQQLSSLPGQPNIQMDEVHTDRLPACEALSASIAGQVRPRTRMSVGVRCSAPRPWNVYVQATVSLPGQYYVAARPINAGETIELTDLAPRDGDLINLPAGAITDPQTVVGMTASNRIGMGQAIRASTLRSAGSVQRGQTVRIMARGPGFVVSSEGQVLSNASPGAMVEVKTSSGQIVSGILQSRGTVEVPL</sequence>
<keyword evidence="6" id="KW-0966">Cell projection</keyword>
<dbReference type="InterPro" id="IPR017585">
    <property type="entry name" value="SAF_FlgA"/>
</dbReference>
<evidence type="ECO:0000313" key="7">
    <source>
        <dbReference type="Proteomes" id="UP000091926"/>
    </source>
</evidence>
<dbReference type="GO" id="GO:0044780">
    <property type="term" value="P:bacterial-type flagellum assembly"/>
    <property type="evidence" value="ECO:0007669"/>
    <property type="project" value="InterPro"/>
</dbReference>
<dbReference type="KEGG" id="bfz:BAU07_15340"/>
<keyword evidence="6" id="KW-0282">Flagellum</keyword>
<dbReference type="RefSeq" id="WP_066665469.1">
    <property type="nucleotide sequence ID" value="NZ_CBCSCL010000021.1"/>
</dbReference>
<organism evidence="6 7">
    <name type="scientific">Bordetella flabilis</name>
    <dbReference type="NCBI Taxonomy" id="463014"/>
    <lineage>
        <taxon>Bacteria</taxon>
        <taxon>Pseudomonadati</taxon>
        <taxon>Pseudomonadota</taxon>
        <taxon>Betaproteobacteria</taxon>
        <taxon>Burkholderiales</taxon>
        <taxon>Alcaligenaceae</taxon>
        <taxon>Bordetella</taxon>
    </lineage>
</organism>
<dbReference type="PANTHER" id="PTHR36307:SF1">
    <property type="entry name" value="FLAGELLA BASAL BODY P-RING FORMATION PROTEIN FLGA"/>
    <property type="match status" value="1"/>
</dbReference>
<gene>
    <name evidence="6" type="ORF">BAU07_15340</name>
</gene>
<dbReference type="CDD" id="cd11614">
    <property type="entry name" value="SAF_CpaB_FlgA_like"/>
    <property type="match status" value="1"/>
</dbReference>
<dbReference type="EMBL" id="CP016172">
    <property type="protein sequence ID" value="ANN80522.1"/>
    <property type="molecule type" value="Genomic_DNA"/>
</dbReference>
<dbReference type="SMART" id="SM00858">
    <property type="entry name" value="SAF"/>
    <property type="match status" value="1"/>
</dbReference>
<protein>
    <recommendedName>
        <fullName evidence="4">Flagella basal body P-ring formation protein FlgA</fullName>
    </recommendedName>
</protein>
<dbReference type="PANTHER" id="PTHR36307">
    <property type="entry name" value="FLAGELLA BASAL BODY P-RING FORMATION PROTEIN FLGA"/>
    <property type="match status" value="1"/>
</dbReference>
<comment type="function">
    <text evidence="4">Involved in the assembly process of the P-ring formation. It may associate with FlgF on the rod constituting a structure essential for the P-ring assembly or may act as a modulator protein for the P-ring assembly.</text>
</comment>
<feature type="chain" id="PRO_5008443572" description="Flagella basal body P-ring formation protein FlgA" evidence="4">
    <location>
        <begin position="27"/>
        <end position="242"/>
    </location>
</feature>
<dbReference type="Proteomes" id="UP000091926">
    <property type="component" value="Chromosome"/>
</dbReference>
<comment type="similarity">
    <text evidence="4">Belongs to the FlgA family.</text>
</comment>
<evidence type="ECO:0000313" key="6">
    <source>
        <dbReference type="EMBL" id="ANN80522.1"/>
    </source>
</evidence>
<reference evidence="6 7" key="1">
    <citation type="submission" date="2016-06" db="EMBL/GenBank/DDBJ databases">
        <title>Complete genome sequences of Bordetella bronchialis and Bordetella flabilis.</title>
        <authorList>
            <person name="LiPuma J.J."/>
            <person name="Spilker T."/>
        </authorList>
    </citation>
    <scope>NUCLEOTIDE SEQUENCE [LARGE SCALE GENOMIC DNA]</scope>
    <source>
        <strain evidence="6 7">AU10664</strain>
    </source>
</reference>
<dbReference type="OrthoDB" id="8561436at2"/>
<dbReference type="InterPro" id="IPR041231">
    <property type="entry name" value="FlgA_N"/>
</dbReference>
<dbReference type="InterPro" id="IPR039246">
    <property type="entry name" value="Flagellar_FlgA"/>
</dbReference>
<evidence type="ECO:0000256" key="4">
    <source>
        <dbReference type="RuleBase" id="RU362063"/>
    </source>
</evidence>
<evidence type="ECO:0000256" key="1">
    <source>
        <dbReference type="ARBA" id="ARBA00004418"/>
    </source>
</evidence>
<comment type="subcellular location">
    <subcellularLocation>
        <location evidence="1 4">Periplasm</location>
    </subcellularLocation>
</comment>
<dbReference type="Gene3D" id="3.90.1210.10">
    <property type="entry name" value="Antifreeze-like/N-acetylneuraminic acid synthase C-terminal domain"/>
    <property type="match status" value="1"/>
</dbReference>
<evidence type="ECO:0000256" key="2">
    <source>
        <dbReference type="ARBA" id="ARBA00022729"/>
    </source>
</evidence>
<keyword evidence="3 4" id="KW-0574">Periplasm</keyword>
<keyword evidence="4" id="KW-1005">Bacterial flagellum biogenesis</keyword>
<dbReference type="InterPro" id="IPR013974">
    <property type="entry name" value="SAF"/>
</dbReference>
<dbReference type="STRING" id="463014.BAU07_15340"/>
<evidence type="ECO:0000256" key="3">
    <source>
        <dbReference type="ARBA" id="ARBA00022764"/>
    </source>
</evidence>
<name>A0A193GK98_9BORD</name>
<dbReference type="NCBIfam" id="TIGR03170">
    <property type="entry name" value="flgA_cterm"/>
    <property type="match status" value="1"/>
</dbReference>
<accession>A0A193GK98</accession>